<name>A0A8H7ZD96_9ASCO</name>
<comment type="caution">
    <text evidence="3">The sequence shown here is derived from an EMBL/GenBank/DDBJ whole genome shotgun (WGS) entry which is preliminary data.</text>
</comment>
<dbReference type="InterPro" id="IPR013766">
    <property type="entry name" value="Thioredoxin_domain"/>
</dbReference>
<feature type="region of interest" description="Disordered" evidence="1">
    <location>
        <begin position="1"/>
        <end position="42"/>
    </location>
</feature>
<feature type="domain" description="Thioredoxin" evidence="2">
    <location>
        <begin position="41"/>
        <end position="155"/>
    </location>
</feature>
<feature type="compositionally biased region" description="Low complexity" evidence="1">
    <location>
        <begin position="9"/>
        <end position="22"/>
    </location>
</feature>
<dbReference type="EMBL" id="JAEOAQ010000007">
    <property type="protein sequence ID" value="KAG5417821.1"/>
    <property type="molecule type" value="Genomic_DNA"/>
</dbReference>
<evidence type="ECO:0000256" key="1">
    <source>
        <dbReference type="SAM" id="MobiDB-lite"/>
    </source>
</evidence>
<dbReference type="InterPro" id="IPR036249">
    <property type="entry name" value="Thioredoxin-like_sf"/>
</dbReference>
<reference evidence="3 4" key="1">
    <citation type="submission" date="2020-12" db="EMBL/GenBank/DDBJ databases">
        <title>Effect of drift, selection, and recombination on the evolution of hybrid genomes in Candida yeast pathogens.</title>
        <authorList>
            <person name="Mixao V."/>
            <person name="Ksiezopolska E."/>
            <person name="Saus E."/>
            <person name="Boekhout T."/>
            <person name="Gacser A."/>
            <person name="Gabaldon T."/>
        </authorList>
    </citation>
    <scope>NUCLEOTIDE SEQUENCE [LARGE SCALE GENOMIC DNA]</scope>
    <source>
        <strain evidence="3 4">BP57</strain>
    </source>
</reference>
<keyword evidence="4" id="KW-1185">Reference proteome</keyword>
<dbReference type="OrthoDB" id="10263751at2759"/>
<evidence type="ECO:0000313" key="4">
    <source>
        <dbReference type="Proteomes" id="UP000669133"/>
    </source>
</evidence>
<dbReference type="SUPFAM" id="SSF52833">
    <property type="entry name" value="Thioredoxin-like"/>
    <property type="match status" value="1"/>
</dbReference>
<accession>A0A8H7ZD96</accession>
<dbReference type="Pfam" id="PF00085">
    <property type="entry name" value="Thioredoxin"/>
    <property type="match status" value="1"/>
</dbReference>
<proteinExistence type="predicted"/>
<dbReference type="Gene3D" id="3.40.30.10">
    <property type="entry name" value="Glutaredoxin"/>
    <property type="match status" value="1"/>
</dbReference>
<dbReference type="AlphaFoldDB" id="A0A8H7ZD96"/>
<dbReference type="PANTHER" id="PTHR45663">
    <property type="entry name" value="GEO12009P1"/>
    <property type="match status" value="1"/>
</dbReference>
<dbReference type="GO" id="GO:0005737">
    <property type="term" value="C:cytoplasm"/>
    <property type="evidence" value="ECO:0007669"/>
    <property type="project" value="TreeGrafter"/>
</dbReference>
<sequence length="155" mass="17270">MLQDIKTKQQLASALQSQYQSSETTSRKTGTGVDPGTSSRTKIQSKAMDMASNIGLGSGSSNQDHVIVVDFFDDCDNCLQMNSKLDEHSNWYHTHSKPVDFYKVNIEDKESKSFASEYNINSIPTTLFFKKGKVVDRVVGSQPAEIKKLLDNDLL</sequence>
<protein>
    <recommendedName>
        <fullName evidence="2">Thioredoxin domain-containing protein</fullName>
    </recommendedName>
</protein>
<dbReference type="PROSITE" id="PS51352">
    <property type="entry name" value="THIOREDOXIN_2"/>
    <property type="match status" value="1"/>
</dbReference>
<dbReference type="CDD" id="cd02947">
    <property type="entry name" value="TRX_family"/>
    <property type="match status" value="1"/>
</dbReference>
<dbReference type="RefSeq" id="XP_067546937.1">
    <property type="nucleotide sequence ID" value="XM_067694635.1"/>
</dbReference>
<evidence type="ECO:0000313" key="3">
    <source>
        <dbReference type="EMBL" id="KAG5417821.1"/>
    </source>
</evidence>
<gene>
    <name evidence="3" type="ORF">I9W82_005457</name>
</gene>
<organism evidence="3 4">
    <name type="scientific">Candida metapsilosis</name>
    <dbReference type="NCBI Taxonomy" id="273372"/>
    <lineage>
        <taxon>Eukaryota</taxon>
        <taxon>Fungi</taxon>
        <taxon>Dikarya</taxon>
        <taxon>Ascomycota</taxon>
        <taxon>Saccharomycotina</taxon>
        <taxon>Pichiomycetes</taxon>
        <taxon>Debaryomycetaceae</taxon>
        <taxon>Candida/Lodderomyces clade</taxon>
        <taxon>Candida</taxon>
    </lineage>
</organism>
<evidence type="ECO:0000259" key="2">
    <source>
        <dbReference type="PROSITE" id="PS51352"/>
    </source>
</evidence>
<dbReference type="PANTHER" id="PTHR45663:SF11">
    <property type="entry name" value="GEO12009P1"/>
    <property type="match status" value="1"/>
</dbReference>
<dbReference type="GeneID" id="93654086"/>
<dbReference type="Proteomes" id="UP000669133">
    <property type="component" value="Unassembled WGS sequence"/>
</dbReference>
<dbReference type="GO" id="GO:0015035">
    <property type="term" value="F:protein-disulfide reductase activity"/>
    <property type="evidence" value="ECO:0007669"/>
    <property type="project" value="TreeGrafter"/>
</dbReference>